<accession>A0A9D2HJK8</accession>
<dbReference type="Proteomes" id="UP000823821">
    <property type="component" value="Unassembled WGS sequence"/>
</dbReference>
<evidence type="ECO:0000313" key="2">
    <source>
        <dbReference type="EMBL" id="HJA78125.1"/>
    </source>
</evidence>
<name>A0A9D2HJK8_9BACT</name>
<keyword evidence="1" id="KW-1133">Transmembrane helix</keyword>
<organism evidence="2 3">
    <name type="scientific">Candidatus Desulfovibrio intestinavium</name>
    <dbReference type="NCBI Taxonomy" id="2838534"/>
    <lineage>
        <taxon>Bacteria</taxon>
        <taxon>Pseudomonadati</taxon>
        <taxon>Thermodesulfobacteriota</taxon>
        <taxon>Desulfovibrionia</taxon>
        <taxon>Desulfovibrionales</taxon>
        <taxon>Desulfovibrionaceae</taxon>
        <taxon>Desulfovibrio</taxon>
    </lineage>
</organism>
<feature type="transmembrane region" description="Helical" evidence="1">
    <location>
        <begin position="42"/>
        <end position="66"/>
    </location>
</feature>
<sequence length="111" mass="12752">MWERPTNRWGLWQAIMDAGGCLLLLKWLHMCLLLGWRSEMPALGVVSALIACAQTVLALFICPLGIRYLWQCLRGRRERSLWRMLPVGFFIWLSLWEVLNIVAVIAALGAR</sequence>
<keyword evidence="1" id="KW-0472">Membrane</keyword>
<comment type="caution">
    <text evidence="2">The sequence shown here is derived from an EMBL/GenBank/DDBJ whole genome shotgun (WGS) entry which is preliminary data.</text>
</comment>
<reference evidence="2" key="2">
    <citation type="submission" date="2021-04" db="EMBL/GenBank/DDBJ databases">
        <authorList>
            <person name="Gilroy R."/>
        </authorList>
    </citation>
    <scope>NUCLEOTIDE SEQUENCE</scope>
    <source>
        <strain evidence="2">5032</strain>
    </source>
</reference>
<keyword evidence="1" id="KW-0812">Transmembrane</keyword>
<dbReference type="AlphaFoldDB" id="A0A9D2HJK8"/>
<dbReference type="EMBL" id="DWZD01000007">
    <property type="protein sequence ID" value="HJA78125.1"/>
    <property type="molecule type" value="Genomic_DNA"/>
</dbReference>
<proteinExistence type="predicted"/>
<evidence type="ECO:0000313" key="3">
    <source>
        <dbReference type="Proteomes" id="UP000823821"/>
    </source>
</evidence>
<feature type="transmembrane region" description="Helical" evidence="1">
    <location>
        <begin position="12"/>
        <end position="36"/>
    </location>
</feature>
<reference evidence="2" key="1">
    <citation type="journal article" date="2021" name="PeerJ">
        <title>Extensive microbial diversity within the chicken gut microbiome revealed by metagenomics and culture.</title>
        <authorList>
            <person name="Gilroy R."/>
            <person name="Ravi A."/>
            <person name="Getino M."/>
            <person name="Pursley I."/>
            <person name="Horton D.L."/>
            <person name="Alikhan N.F."/>
            <person name="Baker D."/>
            <person name="Gharbi K."/>
            <person name="Hall N."/>
            <person name="Watson M."/>
            <person name="Adriaenssens E.M."/>
            <person name="Foster-Nyarko E."/>
            <person name="Jarju S."/>
            <person name="Secka A."/>
            <person name="Antonio M."/>
            <person name="Oren A."/>
            <person name="Chaudhuri R.R."/>
            <person name="La Ragione R."/>
            <person name="Hildebrand F."/>
            <person name="Pallen M.J."/>
        </authorList>
    </citation>
    <scope>NUCLEOTIDE SEQUENCE</scope>
    <source>
        <strain evidence="2">5032</strain>
    </source>
</reference>
<evidence type="ECO:0000256" key="1">
    <source>
        <dbReference type="SAM" id="Phobius"/>
    </source>
</evidence>
<feature type="transmembrane region" description="Helical" evidence="1">
    <location>
        <begin position="87"/>
        <end position="110"/>
    </location>
</feature>
<protein>
    <submittedName>
        <fullName evidence="2">Uncharacterized protein</fullName>
    </submittedName>
</protein>
<gene>
    <name evidence="2" type="ORF">H9784_00935</name>
</gene>